<dbReference type="SUPFAM" id="SSF52540">
    <property type="entry name" value="P-loop containing nucleoside triphosphate hydrolases"/>
    <property type="match status" value="1"/>
</dbReference>
<evidence type="ECO:0000313" key="1">
    <source>
        <dbReference type="EMBL" id="HIZ35018.1"/>
    </source>
</evidence>
<accession>A0A9D2J3D4</accession>
<comment type="caution">
    <text evidence="1">The sequence shown here is derived from an EMBL/GenBank/DDBJ whole genome shotgun (WGS) entry which is preliminary data.</text>
</comment>
<name>A0A9D2J3D4_9MICO</name>
<dbReference type="InterPro" id="IPR027417">
    <property type="entry name" value="P-loop_NTPase"/>
</dbReference>
<dbReference type="Gene3D" id="3.40.50.300">
    <property type="entry name" value="P-loop containing nucleotide triphosphate hydrolases"/>
    <property type="match status" value="1"/>
</dbReference>
<protein>
    <submittedName>
        <fullName evidence="1">Chloramphenicol phosphotransferase CPT family protein</fullName>
    </submittedName>
</protein>
<dbReference type="Proteomes" id="UP000824037">
    <property type="component" value="Unassembled WGS sequence"/>
</dbReference>
<evidence type="ECO:0000313" key="2">
    <source>
        <dbReference type="Proteomes" id="UP000824037"/>
    </source>
</evidence>
<reference evidence="1" key="2">
    <citation type="submission" date="2021-04" db="EMBL/GenBank/DDBJ databases">
        <authorList>
            <person name="Gilroy R."/>
        </authorList>
    </citation>
    <scope>NUCLEOTIDE SEQUENCE</scope>
    <source>
        <strain evidence="1">ChiGjej4B4-7305</strain>
    </source>
</reference>
<proteinExistence type="predicted"/>
<dbReference type="AlphaFoldDB" id="A0A9D2J3D4"/>
<sequence length="186" mass="21019">MDLVFLHGTAASGKLTTAQALESHVGYPVFHNHLVVDLLTTVFPFGSEPFLRLREQFWLQVFTDAARADRSLTFTFAPEATVRPGFPERTRTAVEAHGGRVRFVQLTVSESEQERRIGAESRRAFHKLTDLDTLRRLRNYRDDVELPPKDLEVDTDISTPERTAALIVEHFGLAAQAPAERYPDSE</sequence>
<dbReference type="EMBL" id="DXBY01000074">
    <property type="protein sequence ID" value="HIZ35018.1"/>
    <property type="molecule type" value="Genomic_DNA"/>
</dbReference>
<gene>
    <name evidence="1" type="ORF">H9815_04515</name>
</gene>
<organism evidence="1 2">
    <name type="scientific">Candidatus Ruania gallistercoris</name>
    <dbReference type="NCBI Taxonomy" id="2838746"/>
    <lineage>
        <taxon>Bacteria</taxon>
        <taxon>Bacillati</taxon>
        <taxon>Actinomycetota</taxon>
        <taxon>Actinomycetes</taxon>
        <taxon>Micrococcales</taxon>
        <taxon>Ruaniaceae</taxon>
        <taxon>Ruania</taxon>
    </lineage>
</organism>
<reference evidence="1" key="1">
    <citation type="journal article" date="2021" name="PeerJ">
        <title>Extensive microbial diversity within the chicken gut microbiome revealed by metagenomics and culture.</title>
        <authorList>
            <person name="Gilroy R."/>
            <person name="Ravi A."/>
            <person name="Getino M."/>
            <person name="Pursley I."/>
            <person name="Horton D.L."/>
            <person name="Alikhan N.F."/>
            <person name="Baker D."/>
            <person name="Gharbi K."/>
            <person name="Hall N."/>
            <person name="Watson M."/>
            <person name="Adriaenssens E.M."/>
            <person name="Foster-Nyarko E."/>
            <person name="Jarju S."/>
            <person name="Secka A."/>
            <person name="Antonio M."/>
            <person name="Oren A."/>
            <person name="Chaudhuri R.R."/>
            <person name="La Ragione R."/>
            <person name="Hildebrand F."/>
            <person name="Pallen M.J."/>
        </authorList>
    </citation>
    <scope>NUCLEOTIDE SEQUENCE</scope>
    <source>
        <strain evidence="1">ChiGjej4B4-7305</strain>
    </source>
</reference>